<protein>
    <submittedName>
        <fullName evidence="5">Glycosyltransferase involved in cell wall biosynthesis</fullName>
    </submittedName>
</protein>
<accession>A0ABR9JZM9</accession>
<dbReference type="RefSeq" id="WP_225961378.1">
    <property type="nucleotide sequence ID" value="NZ_JADBDZ010000001.1"/>
</dbReference>
<evidence type="ECO:0000256" key="1">
    <source>
        <dbReference type="ARBA" id="ARBA00022676"/>
    </source>
</evidence>
<proteinExistence type="predicted"/>
<dbReference type="SUPFAM" id="SSF53756">
    <property type="entry name" value="UDP-Glycosyltransferase/glycogen phosphorylase"/>
    <property type="match status" value="1"/>
</dbReference>
<keyword evidence="1" id="KW-0328">Glycosyltransferase</keyword>
<keyword evidence="6" id="KW-1185">Reference proteome</keyword>
<dbReference type="InterPro" id="IPR028098">
    <property type="entry name" value="Glyco_trans_4-like_N"/>
</dbReference>
<name>A0ABR9JZM9_9ACTN</name>
<comment type="caution">
    <text evidence="5">The sequence shown here is derived from an EMBL/GenBank/DDBJ whole genome shotgun (WGS) entry which is preliminary data.</text>
</comment>
<evidence type="ECO:0000313" key="6">
    <source>
        <dbReference type="Proteomes" id="UP000627838"/>
    </source>
</evidence>
<organism evidence="5 6">
    <name type="scientific">Actinomadura algeriensis</name>
    <dbReference type="NCBI Taxonomy" id="1679523"/>
    <lineage>
        <taxon>Bacteria</taxon>
        <taxon>Bacillati</taxon>
        <taxon>Actinomycetota</taxon>
        <taxon>Actinomycetes</taxon>
        <taxon>Streptosporangiales</taxon>
        <taxon>Thermomonosporaceae</taxon>
        <taxon>Actinomadura</taxon>
    </lineage>
</organism>
<dbReference type="InterPro" id="IPR001296">
    <property type="entry name" value="Glyco_trans_1"/>
</dbReference>
<evidence type="ECO:0000256" key="2">
    <source>
        <dbReference type="ARBA" id="ARBA00022679"/>
    </source>
</evidence>
<dbReference type="Gene3D" id="3.40.50.2000">
    <property type="entry name" value="Glycogen Phosphorylase B"/>
    <property type="match status" value="2"/>
</dbReference>
<gene>
    <name evidence="5" type="ORF">H4W34_005864</name>
</gene>
<evidence type="ECO:0000259" key="4">
    <source>
        <dbReference type="Pfam" id="PF13439"/>
    </source>
</evidence>
<keyword evidence="2" id="KW-0808">Transferase</keyword>
<feature type="domain" description="Glycosyltransferase subfamily 4-like N-terminal" evidence="4">
    <location>
        <begin position="21"/>
        <end position="203"/>
    </location>
</feature>
<dbReference type="PANTHER" id="PTHR12526:SF635">
    <property type="entry name" value="GLYCOSYL TRANSFERASE GROUP 1"/>
    <property type="match status" value="1"/>
</dbReference>
<dbReference type="Pfam" id="PF13439">
    <property type="entry name" value="Glyco_transf_4"/>
    <property type="match status" value="1"/>
</dbReference>
<dbReference type="Pfam" id="PF00534">
    <property type="entry name" value="Glycos_transf_1"/>
    <property type="match status" value="1"/>
</dbReference>
<dbReference type="Proteomes" id="UP000627838">
    <property type="component" value="Unassembled WGS sequence"/>
</dbReference>
<evidence type="ECO:0000259" key="3">
    <source>
        <dbReference type="Pfam" id="PF00534"/>
    </source>
</evidence>
<dbReference type="PANTHER" id="PTHR12526">
    <property type="entry name" value="GLYCOSYLTRANSFERASE"/>
    <property type="match status" value="1"/>
</dbReference>
<sequence>MISEHASPLAAKGGLGGADGGGQNVFVAELAAELGRQGHYVTVYTRRDAPALPRRVRLAPGVTVEHVPAGPPEHVPKDDLLPWMSDFGRYLRDRWAAEPPDVAHAHFWMSGLAALQAADPPAGGGSPERRVPVVQTYHALGTVKRRHQGGKDTSPAGRLRLERAIGRGADAIIATCSDEVDELTAMGVPGERVSVVPCGVDLDLFGPGDPADGPPRPGPDGRHRIVVLSRLVERKGVDTAIRALAHLPDAELAVAGGPPHGDLDADPEIRRLRRVAAEAGVTGRVDFIGRVARTDVAPLLRSASLVVTLPWYEPFGMVPLEAMACGVPIVAAAVGGHLDTVVDGGTGLLVPPRDPEAAAKAIRELLDDPVRRAAMGIASADRARTRYSWARVAADTAGVYRRAAELCEVAA</sequence>
<reference evidence="5 6" key="1">
    <citation type="submission" date="2020-10" db="EMBL/GenBank/DDBJ databases">
        <title>Sequencing the genomes of 1000 actinobacteria strains.</title>
        <authorList>
            <person name="Klenk H.-P."/>
        </authorList>
    </citation>
    <scope>NUCLEOTIDE SEQUENCE [LARGE SCALE GENOMIC DNA]</scope>
    <source>
        <strain evidence="5 6">DSM 46744</strain>
    </source>
</reference>
<dbReference type="EMBL" id="JADBDZ010000001">
    <property type="protein sequence ID" value="MBE1536031.1"/>
    <property type="molecule type" value="Genomic_DNA"/>
</dbReference>
<evidence type="ECO:0000313" key="5">
    <source>
        <dbReference type="EMBL" id="MBE1536031.1"/>
    </source>
</evidence>
<feature type="domain" description="Glycosyl transferase family 1" evidence="3">
    <location>
        <begin position="220"/>
        <end position="378"/>
    </location>
</feature>